<organism evidence="1 2">
    <name type="scientific">Halomonas ventosae</name>
    <dbReference type="NCBI Taxonomy" id="229007"/>
    <lineage>
        <taxon>Bacteria</taxon>
        <taxon>Pseudomonadati</taxon>
        <taxon>Pseudomonadota</taxon>
        <taxon>Gammaproteobacteria</taxon>
        <taxon>Oceanospirillales</taxon>
        <taxon>Halomonadaceae</taxon>
        <taxon>Halomonas</taxon>
    </lineage>
</organism>
<name>A0A2T0VRW6_9GAMM</name>
<comment type="caution">
    <text evidence="1">The sequence shown here is derived from an EMBL/GenBank/DDBJ whole genome shotgun (WGS) entry which is preliminary data.</text>
</comment>
<protein>
    <submittedName>
        <fullName evidence="1">Putative DCC family thiol-disulfide oxidoreductase YuxK</fullName>
    </submittedName>
</protein>
<evidence type="ECO:0000313" key="1">
    <source>
        <dbReference type="EMBL" id="PRY73369.1"/>
    </source>
</evidence>
<sequence length="123" mass="14153">MAELPPLKVYYDGICPGCRRDRARYERWAGEAGDQVAWRDVTEHQATLREKGVDPQAALLSLHVEEEGGRITEGIDAYILLMRRVPPLKPLAWLIGLPGLKPALRWCYDRWVHRRLAREGRLP</sequence>
<dbReference type="Proteomes" id="UP000239896">
    <property type="component" value="Unassembled WGS sequence"/>
</dbReference>
<dbReference type="RefSeq" id="WP_106229005.1">
    <property type="nucleotide sequence ID" value="NZ_PVTM01000001.1"/>
</dbReference>
<dbReference type="EMBL" id="PVTM01000001">
    <property type="protein sequence ID" value="PRY73369.1"/>
    <property type="molecule type" value="Genomic_DNA"/>
</dbReference>
<dbReference type="InterPro" id="IPR007263">
    <property type="entry name" value="DCC1-like"/>
</dbReference>
<dbReference type="GO" id="GO:0015035">
    <property type="term" value="F:protein-disulfide reductase activity"/>
    <property type="evidence" value="ECO:0007669"/>
    <property type="project" value="InterPro"/>
</dbReference>
<dbReference type="Pfam" id="PF04134">
    <property type="entry name" value="DCC1-like"/>
    <property type="match status" value="1"/>
</dbReference>
<proteinExistence type="predicted"/>
<keyword evidence="2" id="KW-1185">Reference proteome</keyword>
<reference evidence="1 2" key="1">
    <citation type="submission" date="2018-03" db="EMBL/GenBank/DDBJ databases">
        <title>Comparative analysis of microorganisms from saline springs in Andes Mountain Range, Colombia.</title>
        <authorList>
            <person name="Rubin E."/>
        </authorList>
    </citation>
    <scope>NUCLEOTIDE SEQUENCE [LARGE SCALE GENOMIC DNA]</scope>
    <source>
        <strain evidence="1 2">USBA 854</strain>
    </source>
</reference>
<dbReference type="AlphaFoldDB" id="A0A2T0VRW6"/>
<evidence type="ECO:0000313" key="2">
    <source>
        <dbReference type="Proteomes" id="UP000239896"/>
    </source>
</evidence>
<gene>
    <name evidence="1" type="ORF">BCL64_10132</name>
</gene>
<accession>A0A2T0VRW6</accession>